<organism evidence="2 3">
    <name type="scientific">Arenibacterium halophilum</name>
    <dbReference type="NCBI Taxonomy" id="2583821"/>
    <lineage>
        <taxon>Bacteria</taxon>
        <taxon>Pseudomonadati</taxon>
        <taxon>Pseudomonadota</taxon>
        <taxon>Alphaproteobacteria</taxon>
        <taxon>Rhodobacterales</taxon>
        <taxon>Paracoccaceae</taxon>
        <taxon>Arenibacterium</taxon>
    </lineage>
</organism>
<feature type="transmembrane region" description="Helical" evidence="1">
    <location>
        <begin position="41"/>
        <end position="69"/>
    </location>
</feature>
<feature type="transmembrane region" description="Helical" evidence="1">
    <location>
        <begin position="7"/>
        <end position="35"/>
    </location>
</feature>
<evidence type="ECO:0000256" key="1">
    <source>
        <dbReference type="SAM" id="Phobius"/>
    </source>
</evidence>
<keyword evidence="1" id="KW-1133">Transmembrane helix</keyword>
<keyword evidence="1" id="KW-0472">Membrane</keyword>
<reference evidence="2 3" key="1">
    <citation type="submission" date="2019-05" db="EMBL/GenBank/DDBJ databases">
        <title>Marivita sp. nov. isolated from sea sediment.</title>
        <authorList>
            <person name="Kim W."/>
        </authorList>
    </citation>
    <scope>NUCLEOTIDE SEQUENCE [LARGE SCALE GENOMIC DNA]</scope>
    <source>
        <strain evidence="2 3">CAU 1492</strain>
    </source>
</reference>
<proteinExistence type="predicted"/>
<keyword evidence="3" id="KW-1185">Reference proteome</keyword>
<gene>
    <name evidence="2" type="ORF">FGK64_01790</name>
</gene>
<comment type="caution">
    <text evidence="2">The sequence shown here is derived from an EMBL/GenBank/DDBJ whole genome shotgun (WGS) entry which is preliminary data.</text>
</comment>
<dbReference type="RefSeq" id="WP_138862086.1">
    <property type="nucleotide sequence ID" value="NZ_VCPC01000001.1"/>
</dbReference>
<evidence type="ECO:0000313" key="3">
    <source>
        <dbReference type="Proteomes" id="UP001191082"/>
    </source>
</evidence>
<protein>
    <submittedName>
        <fullName evidence="2">Uncharacterized protein</fullName>
    </submittedName>
</protein>
<sequence length="88" mass="9872">MIWTIWWAWLCVAIVLGIVEVMVPGFIFLGFAIGALAVSMLILNIGLALSLPLMVLLFSALSLVAWLVLRRIFARPHGVKYFDRDIND</sequence>
<evidence type="ECO:0000313" key="2">
    <source>
        <dbReference type="EMBL" id="TMV14734.1"/>
    </source>
</evidence>
<dbReference type="EMBL" id="VCPC01000001">
    <property type="protein sequence ID" value="TMV14734.1"/>
    <property type="molecule type" value="Genomic_DNA"/>
</dbReference>
<dbReference type="Proteomes" id="UP001191082">
    <property type="component" value="Unassembled WGS sequence"/>
</dbReference>
<name>A0ABY2XCH9_9RHOB</name>
<keyword evidence="1" id="KW-0812">Transmembrane</keyword>
<accession>A0ABY2XCH9</accession>